<evidence type="ECO:0000313" key="4">
    <source>
        <dbReference type="Proteomes" id="UP000345527"/>
    </source>
</evidence>
<dbReference type="Pfam" id="PF12643">
    <property type="entry name" value="MazG-like"/>
    <property type="match status" value="1"/>
</dbReference>
<feature type="region of interest" description="Disordered" evidence="1">
    <location>
        <begin position="98"/>
        <end position="118"/>
    </location>
</feature>
<organism evidence="3 4">
    <name type="scientific">Bifidobacterium vespertilionis</name>
    <dbReference type="NCBI Taxonomy" id="2562524"/>
    <lineage>
        <taxon>Bacteria</taxon>
        <taxon>Bacillati</taxon>
        <taxon>Actinomycetota</taxon>
        <taxon>Actinomycetes</taxon>
        <taxon>Bifidobacteriales</taxon>
        <taxon>Bifidobacteriaceae</taxon>
        <taxon>Bifidobacterium</taxon>
    </lineage>
</organism>
<dbReference type="InterPro" id="IPR052555">
    <property type="entry name" value="dCTP_Pyrophosphatase"/>
</dbReference>
<accession>A0A5J5E6A0</accession>
<comment type="caution">
    <text evidence="3">The sequence shown here is derived from an EMBL/GenBank/DDBJ whole genome shotgun (WGS) entry which is preliminary data.</text>
</comment>
<evidence type="ECO:0000313" key="2">
    <source>
        <dbReference type="EMBL" id="KAA8821610.1"/>
    </source>
</evidence>
<dbReference type="PANTHER" id="PTHR46523">
    <property type="entry name" value="DCTP PYROPHOSPHATASE 1"/>
    <property type="match status" value="1"/>
</dbReference>
<dbReference type="GO" id="GO:0009143">
    <property type="term" value="P:nucleoside triphosphate catabolic process"/>
    <property type="evidence" value="ECO:0007669"/>
    <property type="project" value="InterPro"/>
</dbReference>
<keyword evidence="3" id="KW-0378">Hydrolase</keyword>
<name>A0A5J5E6A0_9BIFI</name>
<dbReference type="AlphaFoldDB" id="A0A5J5E6A0"/>
<dbReference type="CDD" id="cd11537">
    <property type="entry name" value="NTP-PPase_RS21-C6_like"/>
    <property type="match status" value="1"/>
</dbReference>
<dbReference type="Gene3D" id="1.10.287.1080">
    <property type="entry name" value="MazG-like"/>
    <property type="match status" value="1"/>
</dbReference>
<keyword evidence="5" id="KW-1185">Reference proteome</keyword>
<dbReference type="EMBL" id="RZNZ01000003">
    <property type="protein sequence ID" value="KAA8821610.1"/>
    <property type="molecule type" value="Genomic_DNA"/>
</dbReference>
<protein>
    <submittedName>
        <fullName evidence="3">Nucleotide pyrophosphohydrolase</fullName>
    </submittedName>
</protein>
<dbReference type="RefSeq" id="WP_150353013.1">
    <property type="nucleotide sequence ID" value="NZ_RZNZ01000003.1"/>
</dbReference>
<dbReference type="Proteomes" id="UP000374630">
    <property type="component" value="Unassembled WGS sequence"/>
</dbReference>
<proteinExistence type="predicted"/>
<gene>
    <name evidence="3" type="ORF">EM848_00275</name>
    <name evidence="2" type="ORF">EMO90_02980</name>
</gene>
<evidence type="ECO:0000313" key="3">
    <source>
        <dbReference type="EMBL" id="KAA8824690.1"/>
    </source>
</evidence>
<sequence length="118" mass="13533">MISESTIQAVRDFSAQRDWDRFHTPENLAKSIIIEGAELLECYQWTPQAPALDSGHVQEELADVLTYCIMMADSLGVDMDEIILAKLEKTKRKYPAELMREDPQAAQERHWAARGERI</sequence>
<dbReference type="SUPFAM" id="SSF101386">
    <property type="entry name" value="all-alpha NTP pyrophosphatases"/>
    <property type="match status" value="1"/>
</dbReference>
<reference evidence="4 5" key="1">
    <citation type="journal article" date="2019" name="Syst. Appl. Microbiol.">
        <title>Characterization of Bifidobacterium species in feaces of the Egyptian fruit bat: Description of B. vespertilionis sp. nov. and B. rousetti sp. nov.</title>
        <authorList>
            <person name="Modesto M."/>
            <person name="Satti M."/>
            <person name="Watanabe K."/>
            <person name="Puglisi E."/>
            <person name="Morelli L."/>
            <person name="Huang C.-H."/>
            <person name="Liou J.-S."/>
            <person name="Miyashita M."/>
            <person name="Tamura T."/>
            <person name="Saito S."/>
            <person name="Mori K."/>
            <person name="Huang L."/>
            <person name="Sciavilla P."/>
            <person name="Sandri C."/>
            <person name="Spiezio C."/>
            <person name="Vitali F."/>
            <person name="Cavalieri D."/>
            <person name="Perpetuini G."/>
            <person name="Tofalo R."/>
            <person name="Bonetti A."/>
            <person name="Arita M."/>
            <person name="Mattarelli P."/>
        </authorList>
    </citation>
    <scope>NUCLEOTIDE SEQUENCE [LARGE SCALE GENOMIC DNA]</scope>
    <source>
        <strain evidence="2 5">RST16</strain>
        <strain evidence="3 4">RST8</strain>
    </source>
</reference>
<dbReference type="GO" id="GO:0047429">
    <property type="term" value="F:nucleoside triphosphate diphosphatase activity"/>
    <property type="evidence" value="ECO:0007669"/>
    <property type="project" value="InterPro"/>
</dbReference>
<evidence type="ECO:0000256" key="1">
    <source>
        <dbReference type="SAM" id="MobiDB-lite"/>
    </source>
</evidence>
<dbReference type="PANTHER" id="PTHR46523:SF1">
    <property type="entry name" value="DCTP PYROPHOSPHATASE 1"/>
    <property type="match status" value="1"/>
</dbReference>
<dbReference type="OrthoDB" id="9791898at2"/>
<dbReference type="Proteomes" id="UP000345527">
    <property type="component" value="Unassembled WGS sequence"/>
</dbReference>
<dbReference type="InterPro" id="IPR025984">
    <property type="entry name" value="DCTPP"/>
</dbReference>
<dbReference type="EMBL" id="RZOA01000001">
    <property type="protein sequence ID" value="KAA8824690.1"/>
    <property type="molecule type" value="Genomic_DNA"/>
</dbReference>
<evidence type="ECO:0000313" key="5">
    <source>
        <dbReference type="Proteomes" id="UP000374630"/>
    </source>
</evidence>
<dbReference type="PIRSF" id="PIRSF029826">
    <property type="entry name" value="UCP029826_pph"/>
    <property type="match status" value="1"/>
</dbReference>